<dbReference type="EMBL" id="CP127526">
    <property type="protein sequence ID" value="XRI74634.1"/>
    <property type="molecule type" value="Genomic_DNA"/>
</dbReference>
<keyword evidence="2" id="KW-1185">Reference proteome</keyword>
<name>A0ACD5HIM2_9PROT</name>
<accession>A0ACD5HIM2</accession>
<organism evidence="1 2">
    <name type="scientific">Acidithiobacillus montserratensis</name>
    <dbReference type="NCBI Taxonomy" id="2729135"/>
    <lineage>
        <taxon>Bacteria</taxon>
        <taxon>Pseudomonadati</taxon>
        <taxon>Pseudomonadota</taxon>
        <taxon>Acidithiobacillia</taxon>
        <taxon>Acidithiobacillales</taxon>
        <taxon>Acidithiobacillaceae</taxon>
        <taxon>Acidithiobacillus</taxon>
    </lineage>
</organism>
<reference evidence="1 2" key="1">
    <citation type="journal article" date="2021" name="ISME J.">
        <title>Genomic evolution of the class Acidithiobacillia: deep-branching Proteobacteria living in extreme acidic conditions.</title>
        <authorList>
            <person name="Moya-Beltran A."/>
            <person name="Beard S."/>
            <person name="Rojas-Villalobos C."/>
            <person name="Issotta F."/>
            <person name="Gallardo Y."/>
            <person name="Ulloa R."/>
            <person name="Giaveno A."/>
            <person name="Degli Esposti M."/>
            <person name="Johnson D.B."/>
            <person name="Quatrini R."/>
        </authorList>
    </citation>
    <scope>NUCLEOTIDE SEQUENCE [LARGE SCALE GENOMIC DNA]</scope>
    <source>
        <strain evidence="1 2">GG1-14</strain>
    </source>
</reference>
<dbReference type="Proteomes" id="UP001195965">
    <property type="component" value="Chromosome"/>
</dbReference>
<gene>
    <name evidence="1" type="ORF">HHS34_005430</name>
</gene>
<evidence type="ECO:0000313" key="2">
    <source>
        <dbReference type="Proteomes" id="UP001195965"/>
    </source>
</evidence>
<evidence type="ECO:0000313" key="1">
    <source>
        <dbReference type="EMBL" id="XRI74634.1"/>
    </source>
</evidence>
<proteinExistence type="predicted"/>
<protein>
    <submittedName>
        <fullName evidence="1">Uncharacterized protein</fullName>
    </submittedName>
</protein>
<sequence>MMSQENKQSLYQRIENAHFTTLSDGTILYRPSLSKDRYIVPDENLKLEIIKALRIRRSILMVMLSLVFAINIITRDSNFSLIATIAIGMVGLIILINGARKFCKNMKLYHG</sequence>